<gene>
    <name evidence="1" type="ORF">ACFQ11_04165</name>
</gene>
<name>A0ABW3EGY7_9ACTN</name>
<comment type="caution">
    <text evidence="1">The sequence shown here is derived from an EMBL/GenBank/DDBJ whole genome shotgun (WGS) entry which is preliminary data.</text>
</comment>
<keyword evidence="2" id="KW-1185">Reference proteome</keyword>
<dbReference type="Proteomes" id="UP001596972">
    <property type="component" value="Unassembled WGS sequence"/>
</dbReference>
<evidence type="ECO:0008006" key="3">
    <source>
        <dbReference type="Google" id="ProtNLM"/>
    </source>
</evidence>
<proteinExistence type="predicted"/>
<organism evidence="1 2">
    <name type="scientific">Actinomadura sediminis</name>
    <dbReference type="NCBI Taxonomy" id="1038904"/>
    <lineage>
        <taxon>Bacteria</taxon>
        <taxon>Bacillati</taxon>
        <taxon>Actinomycetota</taxon>
        <taxon>Actinomycetes</taxon>
        <taxon>Streptosporangiales</taxon>
        <taxon>Thermomonosporaceae</taxon>
        <taxon>Actinomadura</taxon>
    </lineage>
</organism>
<accession>A0ABW3EGY7</accession>
<evidence type="ECO:0000313" key="2">
    <source>
        <dbReference type="Proteomes" id="UP001596972"/>
    </source>
</evidence>
<dbReference type="EMBL" id="JBHTJA010000004">
    <property type="protein sequence ID" value="MFD0899573.1"/>
    <property type="molecule type" value="Genomic_DNA"/>
</dbReference>
<protein>
    <recommendedName>
        <fullName evidence="3">DUF222 domain-containing protein</fullName>
    </recommendedName>
</protein>
<evidence type="ECO:0000313" key="1">
    <source>
        <dbReference type="EMBL" id="MFD0899573.1"/>
    </source>
</evidence>
<reference evidence="2" key="1">
    <citation type="journal article" date="2019" name="Int. J. Syst. Evol. Microbiol.">
        <title>The Global Catalogue of Microorganisms (GCM) 10K type strain sequencing project: providing services to taxonomists for standard genome sequencing and annotation.</title>
        <authorList>
            <consortium name="The Broad Institute Genomics Platform"/>
            <consortium name="The Broad Institute Genome Sequencing Center for Infectious Disease"/>
            <person name="Wu L."/>
            <person name="Ma J."/>
        </authorList>
    </citation>
    <scope>NUCLEOTIDE SEQUENCE [LARGE SCALE GENOMIC DNA]</scope>
    <source>
        <strain evidence="2">JCM 31202</strain>
    </source>
</reference>
<dbReference type="RefSeq" id="WP_378296435.1">
    <property type="nucleotide sequence ID" value="NZ_JBHTJA010000004.1"/>
</dbReference>
<sequence>MQAVGLEELTGGAPAGVDEALGLVDGFDAALAGGFGRLGAEQAAALTALAGAFAGSPLGGPAAEAAEKIAAGAVAETHLLTLAGARTALLGSVHDALLARLDGAAGRARADGPDAGGDDVAANLLAGCRSWLAELAIAGWRGVDHDLVSAADQFVEGLLKEPRLRGAAVLLDGLAAELRASSPVATMETVPERRWADLWARGMLLTRAGAAAATAEPVSGRLLVLGADVHEHGTSVQVQVHGVLEAEGADARLVRTSVAASKVDTITGPPMWRLLDAHPTLLKALAERRCLHVTDMALRPGGDLLWDDARARAGEEADPFAVARVQLAEAVAPGVPPLDRHPVRIAEPVFLEGYTVNGTSLELDGRAIGIDLERLPACGPVTPELVQVSSSCVGLVRWDAGTWRLQPLAVRATVRKKAVEACTGDWALGPTDPKALKASARNGDAVGVLRERAGRLLRK</sequence>